<dbReference type="Pfam" id="PF13306">
    <property type="entry name" value="LRR_5"/>
    <property type="match status" value="1"/>
</dbReference>
<reference evidence="1 2" key="1">
    <citation type="submission" date="2024-04" db="EMBL/GenBank/DDBJ databases">
        <title>Tritrichomonas musculus Genome.</title>
        <authorList>
            <person name="Alves-Ferreira E."/>
            <person name="Grigg M."/>
            <person name="Lorenzi H."/>
            <person name="Galac M."/>
        </authorList>
    </citation>
    <scope>NUCLEOTIDE SEQUENCE [LARGE SCALE GENOMIC DNA]</scope>
    <source>
        <strain evidence="1 2">EAF2021</strain>
    </source>
</reference>
<dbReference type="PANTHER" id="PTHR45661">
    <property type="entry name" value="SURFACE ANTIGEN"/>
    <property type="match status" value="1"/>
</dbReference>
<evidence type="ECO:0000313" key="2">
    <source>
        <dbReference type="Proteomes" id="UP001470230"/>
    </source>
</evidence>
<dbReference type="SUPFAM" id="SSF52058">
    <property type="entry name" value="L domain-like"/>
    <property type="match status" value="1"/>
</dbReference>
<protein>
    <recommendedName>
        <fullName evidence="3">Surface antigen BspA-like protein</fullName>
    </recommendedName>
</protein>
<dbReference type="InterPro" id="IPR032675">
    <property type="entry name" value="LRR_dom_sf"/>
</dbReference>
<sequence length="221" mass="24958">MKNLIFKFIHFFTKSDDQPHNIITLKGIEYLINEEEKTASVTRCQSNATEIIIPRSINHKSNECIVRSISKKAFEDSVVRSVSFESNSELLTIGENAFSRSNLASIVIQSHVTQICECAFEYCEQLSLIEFEPNSELQTIEDYAFSDSKLSSIVISSHVTQICRSVFSDCEQLSRVEFEPNSKLIAIGENAFSRSKLSSIVVPSHVTQICEFAFSYCEQLS</sequence>
<evidence type="ECO:0000313" key="1">
    <source>
        <dbReference type="EMBL" id="KAK8837895.1"/>
    </source>
</evidence>
<dbReference type="EMBL" id="JAPFFF010000057">
    <property type="protein sequence ID" value="KAK8837895.1"/>
    <property type="molecule type" value="Genomic_DNA"/>
</dbReference>
<comment type="caution">
    <text evidence="1">The sequence shown here is derived from an EMBL/GenBank/DDBJ whole genome shotgun (WGS) entry which is preliminary data.</text>
</comment>
<evidence type="ECO:0008006" key="3">
    <source>
        <dbReference type="Google" id="ProtNLM"/>
    </source>
</evidence>
<proteinExistence type="predicted"/>
<dbReference type="Gene3D" id="3.80.10.10">
    <property type="entry name" value="Ribonuclease Inhibitor"/>
    <property type="match status" value="1"/>
</dbReference>
<dbReference type="Proteomes" id="UP001470230">
    <property type="component" value="Unassembled WGS sequence"/>
</dbReference>
<dbReference type="InterPro" id="IPR026906">
    <property type="entry name" value="LRR_5"/>
</dbReference>
<name>A0ABR2GVE1_9EUKA</name>
<accession>A0ABR2GVE1</accession>
<dbReference type="PANTHER" id="PTHR45661:SF3">
    <property type="entry name" value="IG-LIKE DOMAIN-CONTAINING PROTEIN"/>
    <property type="match status" value="1"/>
</dbReference>
<keyword evidence="2" id="KW-1185">Reference proteome</keyword>
<organism evidence="1 2">
    <name type="scientific">Tritrichomonas musculus</name>
    <dbReference type="NCBI Taxonomy" id="1915356"/>
    <lineage>
        <taxon>Eukaryota</taxon>
        <taxon>Metamonada</taxon>
        <taxon>Parabasalia</taxon>
        <taxon>Tritrichomonadida</taxon>
        <taxon>Tritrichomonadidae</taxon>
        <taxon>Tritrichomonas</taxon>
    </lineage>
</organism>
<gene>
    <name evidence="1" type="ORF">M9Y10_035836</name>
</gene>
<dbReference type="InterPro" id="IPR053139">
    <property type="entry name" value="Surface_bspA-like"/>
</dbReference>